<sequence>MFTVSIALGTLTLWLVSSSQRVDRLVSNSNTFAVSNIDDRNKNLKEEDDRNKNLKEEVPSGNYWTIVCNTEGELSNVIETDFEKRIQKQLILQNIVSTQTESNKPVRPRDVQQVIVEVEGYLNPIQAYPVELNDYIHPINTDMVNSGVIPTGQSTVTPSESHVDLELDRYLNPIEEFSVELDDYIHPIHLDPVTSDFVSTHQSTEF</sequence>
<reference evidence="2" key="3">
    <citation type="submission" date="2023-05" db="EMBL/GenBank/DDBJ databases">
        <authorList>
            <person name="Smith C.H."/>
        </authorList>
    </citation>
    <scope>NUCLEOTIDE SEQUENCE</scope>
    <source>
        <strain evidence="2">CHS0354</strain>
        <tissue evidence="2">Mantle</tissue>
    </source>
</reference>
<name>A0AAE0VNS8_9BIVA</name>
<accession>A0AAE0VNS8</accession>
<feature type="chain" id="PRO_5042296113" evidence="1">
    <location>
        <begin position="20"/>
        <end position="206"/>
    </location>
</feature>
<reference evidence="2" key="1">
    <citation type="journal article" date="2021" name="Genome Biol. Evol.">
        <title>A High-Quality Reference Genome for a Parasitic Bivalve with Doubly Uniparental Inheritance (Bivalvia: Unionida).</title>
        <authorList>
            <person name="Smith C.H."/>
        </authorList>
    </citation>
    <scope>NUCLEOTIDE SEQUENCE</scope>
    <source>
        <strain evidence="2">CHS0354</strain>
    </source>
</reference>
<keyword evidence="1" id="KW-0732">Signal</keyword>
<dbReference type="EMBL" id="JAEAOA010001522">
    <property type="protein sequence ID" value="KAK3583500.1"/>
    <property type="molecule type" value="Genomic_DNA"/>
</dbReference>
<evidence type="ECO:0000256" key="1">
    <source>
        <dbReference type="SAM" id="SignalP"/>
    </source>
</evidence>
<evidence type="ECO:0000313" key="2">
    <source>
        <dbReference type="EMBL" id="KAK3583500.1"/>
    </source>
</evidence>
<protein>
    <submittedName>
        <fullName evidence="2">Uncharacterized protein</fullName>
    </submittedName>
</protein>
<proteinExistence type="predicted"/>
<gene>
    <name evidence="2" type="ORF">CHS0354_025633</name>
</gene>
<reference evidence="2" key="2">
    <citation type="journal article" date="2021" name="Genome Biol. Evol.">
        <title>Developing a high-quality reference genome for a parasitic bivalve with doubly uniparental inheritance (Bivalvia: Unionida).</title>
        <authorList>
            <person name="Smith C.H."/>
        </authorList>
    </citation>
    <scope>NUCLEOTIDE SEQUENCE</scope>
    <source>
        <strain evidence="2">CHS0354</strain>
        <tissue evidence="2">Mantle</tissue>
    </source>
</reference>
<dbReference type="Proteomes" id="UP001195483">
    <property type="component" value="Unassembled WGS sequence"/>
</dbReference>
<keyword evidence="3" id="KW-1185">Reference proteome</keyword>
<organism evidence="2 3">
    <name type="scientific">Potamilus streckersoni</name>
    <dbReference type="NCBI Taxonomy" id="2493646"/>
    <lineage>
        <taxon>Eukaryota</taxon>
        <taxon>Metazoa</taxon>
        <taxon>Spiralia</taxon>
        <taxon>Lophotrochozoa</taxon>
        <taxon>Mollusca</taxon>
        <taxon>Bivalvia</taxon>
        <taxon>Autobranchia</taxon>
        <taxon>Heteroconchia</taxon>
        <taxon>Palaeoheterodonta</taxon>
        <taxon>Unionida</taxon>
        <taxon>Unionoidea</taxon>
        <taxon>Unionidae</taxon>
        <taxon>Ambleminae</taxon>
        <taxon>Lampsilini</taxon>
        <taxon>Potamilus</taxon>
    </lineage>
</organism>
<dbReference type="AlphaFoldDB" id="A0AAE0VNS8"/>
<feature type="signal peptide" evidence="1">
    <location>
        <begin position="1"/>
        <end position="19"/>
    </location>
</feature>
<evidence type="ECO:0000313" key="3">
    <source>
        <dbReference type="Proteomes" id="UP001195483"/>
    </source>
</evidence>
<comment type="caution">
    <text evidence="2">The sequence shown here is derived from an EMBL/GenBank/DDBJ whole genome shotgun (WGS) entry which is preliminary data.</text>
</comment>